<dbReference type="NCBIfam" id="NF005968">
    <property type="entry name" value="PRK08057.1-2"/>
    <property type="match status" value="1"/>
</dbReference>
<evidence type="ECO:0000313" key="5">
    <source>
        <dbReference type="Proteomes" id="UP000436911"/>
    </source>
</evidence>
<dbReference type="GO" id="GO:0009236">
    <property type="term" value="P:cobalamin biosynthetic process"/>
    <property type="evidence" value="ECO:0007669"/>
    <property type="project" value="UniProtKB-UniPathway"/>
</dbReference>
<dbReference type="PANTHER" id="PTHR36925">
    <property type="entry name" value="COBALT-PRECORRIN-6A REDUCTASE"/>
    <property type="match status" value="1"/>
</dbReference>
<dbReference type="RefSeq" id="WP_081088939.1">
    <property type="nucleotide sequence ID" value="NZ_CP055265.1"/>
</dbReference>
<name>A0A368NXK0_AGRVI</name>
<dbReference type="EC" id="1.3.1.106" evidence="4"/>
<reference evidence="4 5" key="1">
    <citation type="submission" date="2018-08" db="EMBL/GenBank/DDBJ databases">
        <title>Genome sequencing of Agrobacterium vitis strain ICMP 10754.</title>
        <authorList>
            <person name="Visnovsky S.B."/>
            <person name="Pitman A.R."/>
        </authorList>
    </citation>
    <scope>NUCLEOTIDE SEQUENCE [LARGE SCALE GENOMIC DNA]</scope>
    <source>
        <strain evidence="4 5">ICMP 10754</strain>
    </source>
</reference>
<comment type="pathway">
    <text evidence="1">Cofactor biosynthesis; adenosylcobalamin biosynthesis.</text>
</comment>
<organism evidence="4 5">
    <name type="scientific">Agrobacterium vitis</name>
    <name type="common">Rhizobium vitis</name>
    <dbReference type="NCBI Taxonomy" id="373"/>
    <lineage>
        <taxon>Bacteria</taxon>
        <taxon>Pseudomonadati</taxon>
        <taxon>Pseudomonadota</taxon>
        <taxon>Alphaproteobacteria</taxon>
        <taxon>Hyphomicrobiales</taxon>
        <taxon>Rhizobiaceae</taxon>
        <taxon>Rhizobium/Agrobacterium group</taxon>
        <taxon>Agrobacterium</taxon>
    </lineage>
</organism>
<proteinExistence type="predicted"/>
<dbReference type="PROSITE" id="PS51014">
    <property type="entry name" value="COBK_CBIJ"/>
    <property type="match status" value="1"/>
</dbReference>
<protein>
    <submittedName>
        <fullName evidence="4">Cobalt-precorrin-6A reductase</fullName>
        <ecNumber evidence="4">1.3.1.106</ecNumber>
    </submittedName>
</protein>
<dbReference type="Pfam" id="PF02571">
    <property type="entry name" value="CbiJ"/>
    <property type="match status" value="1"/>
</dbReference>
<dbReference type="GO" id="GO:0016994">
    <property type="term" value="F:precorrin-6A reductase activity"/>
    <property type="evidence" value="ECO:0007669"/>
    <property type="project" value="InterPro"/>
</dbReference>
<dbReference type="Proteomes" id="UP000436911">
    <property type="component" value="Unassembled WGS sequence"/>
</dbReference>
<evidence type="ECO:0000256" key="2">
    <source>
        <dbReference type="ARBA" id="ARBA00022573"/>
    </source>
</evidence>
<comment type="caution">
    <text evidence="4">The sequence shown here is derived from an EMBL/GenBank/DDBJ whole genome shotgun (WGS) entry which is preliminary data.</text>
</comment>
<dbReference type="EMBL" id="QUSG01000007">
    <property type="protein sequence ID" value="KAA3526574.1"/>
    <property type="molecule type" value="Genomic_DNA"/>
</dbReference>
<evidence type="ECO:0000256" key="1">
    <source>
        <dbReference type="ARBA" id="ARBA00004953"/>
    </source>
</evidence>
<sequence length="230" mass="24552">MPSLPERILILGGTAEAAKLAAELVGQGEAFVITALAGRTEYPASLAGEVRIGGFGGVDGLAAYLRSQGITRVIDATHPFARQISANTVEACRKAGVPLTVHLRPPWLQQPGDRWTMVETLEAAAHTLPEGARVFLALGRQYIDLFAQRTDCHFVIRMVDAPSTPLPFTHADIVVGKAAADWEAEKALLEGHAITHLVTRNSGGKASYGKIIAARKLELPVVVIARPIAR</sequence>
<dbReference type="AlphaFoldDB" id="A0A368NXK0"/>
<accession>A0A368NXK0</accession>
<dbReference type="PANTHER" id="PTHR36925:SF1">
    <property type="entry name" value="COBALT-PRECORRIN-6A REDUCTASE"/>
    <property type="match status" value="1"/>
</dbReference>
<dbReference type="InterPro" id="IPR003723">
    <property type="entry name" value="Precorrin-6x_reduct"/>
</dbReference>
<keyword evidence="3 4" id="KW-0560">Oxidoreductase</keyword>
<dbReference type="UniPathway" id="UPA00148"/>
<evidence type="ECO:0000256" key="3">
    <source>
        <dbReference type="ARBA" id="ARBA00023002"/>
    </source>
</evidence>
<evidence type="ECO:0000313" key="4">
    <source>
        <dbReference type="EMBL" id="KAA3526574.1"/>
    </source>
</evidence>
<keyword evidence="2" id="KW-0169">Cobalamin biosynthesis</keyword>
<dbReference type="OrthoDB" id="5183775at2"/>
<dbReference type="GeneID" id="60682915"/>
<gene>
    <name evidence="4" type="ORF">DXT89_14440</name>
</gene>